<reference evidence="2 3" key="1">
    <citation type="submission" date="2022-11" db="EMBL/GenBank/DDBJ databases">
        <title>Spartinivicinus poritis sp. nov., isolated from scleractinian coral Porites lutea.</title>
        <authorList>
            <person name="Zhang G."/>
            <person name="Cai L."/>
            <person name="Wei Q."/>
        </authorList>
    </citation>
    <scope>NUCLEOTIDE SEQUENCE [LARGE SCALE GENOMIC DNA]</scope>
    <source>
        <strain evidence="2 3">A2-2</strain>
    </source>
</reference>
<dbReference type="EMBL" id="JAPMOU010000097">
    <property type="protein sequence ID" value="MDE1465882.1"/>
    <property type="molecule type" value="Genomic_DNA"/>
</dbReference>
<dbReference type="RefSeq" id="WP_274692183.1">
    <property type="nucleotide sequence ID" value="NZ_JAPMOU010000097.1"/>
</dbReference>
<keyword evidence="1" id="KW-1133">Transmembrane helix</keyword>
<organism evidence="2 3">
    <name type="scientific">Spartinivicinus poritis</name>
    <dbReference type="NCBI Taxonomy" id="2994640"/>
    <lineage>
        <taxon>Bacteria</taxon>
        <taxon>Pseudomonadati</taxon>
        <taxon>Pseudomonadota</taxon>
        <taxon>Gammaproteobacteria</taxon>
        <taxon>Oceanospirillales</taxon>
        <taxon>Zooshikellaceae</taxon>
        <taxon>Spartinivicinus</taxon>
    </lineage>
</organism>
<keyword evidence="1" id="KW-0812">Transmembrane</keyword>
<evidence type="ECO:0000256" key="1">
    <source>
        <dbReference type="SAM" id="Phobius"/>
    </source>
</evidence>
<dbReference type="Proteomes" id="UP001528823">
    <property type="component" value="Unassembled WGS sequence"/>
</dbReference>
<gene>
    <name evidence="2" type="ORF">ORQ98_28360</name>
</gene>
<feature type="transmembrane region" description="Helical" evidence="1">
    <location>
        <begin position="55"/>
        <end position="79"/>
    </location>
</feature>
<keyword evidence="3" id="KW-1185">Reference proteome</keyword>
<feature type="transmembrane region" description="Helical" evidence="1">
    <location>
        <begin position="7"/>
        <end position="28"/>
    </location>
</feature>
<evidence type="ECO:0000313" key="3">
    <source>
        <dbReference type="Proteomes" id="UP001528823"/>
    </source>
</evidence>
<proteinExistence type="predicted"/>
<comment type="caution">
    <text evidence="2">The sequence shown here is derived from an EMBL/GenBank/DDBJ whole genome shotgun (WGS) entry which is preliminary data.</text>
</comment>
<sequence length="98" mass="11052">MFYCQFGCFFLGSILITGSLILFFIEFLHLAHVGEWVNISHEAIHHFLPETVVDIVHTTGLDIVTLVTGSTLVVVGFYLKRMEQKAQAKQESEQKGPQ</sequence>
<protein>
    <submittedName>
        <fullName evidence="2">Uncharacterized protein</fullName>
    </submittedName>
</protein>
<name>A0ABT5UK51_9GAMM</name>
<accession>A0ABT5UK51</accession>
<evidence type="ECO:0000313" key="2">
    <source>
        <dbReference type="EMBL" id="MDE1465882.1"/>
    </source>
</evidence>
<keyword evidence="1" id="KW-0472">Membrane</keyword>